<protein>
    <recommendedName>
        <fullName evidence="3">Protein GrpE</fullName>
    </recommendedName>
    <alternativeName>
        <fullName evidence="3">HSP-70 cofactor</fullName>
    </alternativeName>
</protein>
<dbReference type="Pfam" id="PF01025">
    <property type="entry name" value="GrpE"/>
    <property type="match status" value="1"/>
</dbReference>
<keyword evidence="2 3" id="KW-0143">Chaperone</keyword>
<comment type="subcellular location">
    <subcellularLocation>
        <location evidence="3">Cytoplasm</location>
    </subcellularLocation>
</comment>
<comment type="subunit">
    <text evidence="3">Homodimer.</text>
</comment>
<dbReference type="Gene3D" id="2.30.22.10">
    <property type="entry name" value="Head domain of nucleotide exchange factor GrpE"/>
    <property type="match status" value="1"/>
</dbReference>
<accession>A0A0G1IWY9</accession>
<dbReference type="GO" id="GO:0042803">
    <property type="term" value="F:protein homodimerization activity"/>
    <property type="evidence" value="ECO:0007669"/>
    <property type="project" value="InterPro"/>
</dbReference>
<dbReference type="PANTHER" id="PTHR21237:SF23">
    <property type="entry name" value="GRPE PROTEIN HOMOLOG, MITOCHONDRIAL"/>
    <property type="match status" value="1"/>
</dbReference>
<evidence type="ECO:0000256" key="2">
    <source>
        <dbReference type="ARBA" id="ARBA00023186"/>
    </source>
</evidence>
<keyword evidence="5" id="KW-0175">Coiled coil</keyword>
<dbReference type="InterPro" id="IPR013805">
    <property type="entry name" value="GrpE_CC"/>
</dbReference>
<dbReference type="GO" id="GO:0006457">
    <property type="term" value="P:protein folding"/>
    <property type="evidence" value="ECO:0007669"/>
    <property type="project" value="InterPro"/>
</dbReference>
<dbReference type="GO" id="GO:0000774">
    <property type="term" value="F:adenyl-nucleotide exchange factor activity"/>
    <property type="evidence" value="ECO:0007669"/>
    <property type="project" value="InterPro"/>
</dbReference>
<comment type="function">
    <text evidence="3">Participates actively in the response to hyperosmotic and heat shock by preventing the aggregation of stress-denatured proteins, in association with DnaK and GrpE. It is the nucleotide exchange factor for DnaK and may function as a thermosensor. Unfolded proteins bind initially to DnaJ; upon interaction with the DnaJ-bound protein, DnaK hydrolyzes its bound ATP, resulting in the formation of a stable complex. GrpE releases ADP from DnaK; ATP binding to DnaK triggers the release of the substrate protein, thus completing the reaction cycle. Several rounds of ATP-dependent interactions between DnaJ, DnaK and GrpE are required for fully efficient folding.</text>
</comment>
<dbReference type="PANTHER" id="PTHR21237">
    <property type="entry name" value="GRPE PROTEIN"/>
    <property type="match status" value="1"/>
</dbReference>
<evidence type="ECO:0000313" key="7">
    <source>
        <dbReference type="Proteomes" id="UP000034069"/>
    </source>
</evidence>
<organism evidence="6 7">
    <name type="scientific">Candidatus Collierbacteria bacterium GW2011_GWA1_44_12</name>
    <dbReference type="NCBI Taxonomy" id="1618376"/>
    <lineage>
        <taxon>Bacteria</taxon>
        <taxon>Candidatus Collieribacteriota</taxon>
    </lineage>
</organism>
<dbReference type="PRINTS" id="PR00773">
    <property type="entry name" value="GRPEPROTEIN"/>
</dbReference>
<keyword evidence="3" id="KW-0346">Stress response</keyword>
<dbReference type="GO" id="GO:0005737">
    <property type="term" value="C:cytoplasm"/>
    <property type="evidence" value="ECO:0007669"/>
    <property type="project" value="UniProtKB-SubCell"/>
</dbReference>
<dbReference type="GO" id="GO:0051082">
    <property type="term" value="F:unfolded protein binding"/>
    <property type="evidence" value="ECO:0007669"/>
    <property type="project" value="TreeGrafter"/>
</dbReference>
<dbReference type="GO" id="GO:0051087">
    <property type="term" value="F:protein-folding chaperone binding"/>
    <property type="evidence" value="ECO:0007669"/>
    <property type="project" value="InterPro"/>
</dbReference>
<comment type="caution">
    <text evidence="6">The sequence shown here is derived from an EMBL/GenBank/DDBJ whole genome shotgun (WGS) entry which is preliminary data.</text>
</comment>
<dbReference type="SUPFAM" id="SSF58014">
    <property type="entry name" value="Coiled-coil domain of nucleotide exchange factor GrpE"/>
    <property type="match status" value="1"/>
</dbReference>
<evidence type="ECO:0000313" key="6">
    <source>
        <dbReference type="EMBL" id="KKT36312.1"/>
    </source>
</evidence>
<evidence type="ECO:0000256" key="5">
    <source>
        <dbReference type="SAM" id="Coils"/>
    </source>
</evidence>
<dbReference type="Proteomes" id="UP000034069">
    <property type="component" value="Unassembled WGS sequence"/>
</dbReference>
<proteinExistence type="inferred from homology"/>
<feature type="coiled-coil region" evidence="5">
    <location>
        <begin position="6"/>
        <end position="70"/>
    </location>
</feature>
<evidence type="ECO:0000256" key="4">
    <source>
        <dbReference type="RuleBase" id="RU004478"/>
    </source>
</evidence>
<dbReference type="SUPFAM" id="SSF51064">
    <property type="entry name" value="Head domain of nucleotide exchange factor GrpE"/>
    <property type="match status" value="1"/>
</dbReference>
<gene>
    <name evidence="3" type="primary">grpE</name>
    <name evidence="6" type="ORF">UW23_C0003G0043</name>
</gene>
<reference evidence="6 7" key="1">
    <citation type="journal article" date="2015" name="Nature">
        <title>rRNA introns, odd ribosomes, and small enigmatic genomes across a large radiation of phyla.</title>
        <authorList>
            <person name="Brown C.T."/>
            <person name="Hug L.A."/>
            <person name="Thomas B.C."/>
            <person name="Sharon I."/>
            <person name="Castelle C.J."/>
            <person name="Singh A."/>
            <person name="Wilkins M.J."/>
            <person name="Williams K.H."/>
            <person name="Banfield J.F."/>
        </authorList>
    </citation>
    <scope>NUCLEOTIDE SEQUENCE [LARGE SCALE GENOMIC DNA]</scope>
</reference>
<dbReference type="InterPro" id="IPR000740">
    <property type="entry name" value="GrpE"/>
</dbReference>
<dbReference type="AlphaFoldDB" id="A0A0G1IWY9"/>
<sequence length="144" mass="16532">MVKKTQKKHEEKIIELEEKYKRVLADYQNQERRHKEGQSQLVKMANAILIEKLLADLDSLELAQKHLQDKGLSMVIDQFFTTLSQEGLKEIETDHGQFDPLLMDCTEVVPGKKDQVVETITKGYYLYDNVLRPAKVKVGSGEGK</sequence>
<name>A0A0G1IWY9_9BACT</name>
<dbReference type="InterPro" id="IPR009012">
    <property type="entry name" value="GrpE_head"/>
</dbReference>
<dbReference type="Gene3D" id="3.90.20.20">
    <property type="match status" value="1"/>
</dbReference>
<keyword evidence="3" id="KW-0963">Cytoplasm</keyword>
<dbReference type="EMBL" id="LCHN01000003">
    <property type="protein sequence ID" value="KKT36312.1"/>
    <property type="molecule type" value="Genomic_DNA"/>
</dbReference>
<evidence type="ECO:0000256" key="1">
    <source>
        <dbReference type="ARBA" id="ARBA00009054"/>
    </source>
</evidence>
<evidence type="ECO:0000256" key="3">
    <source>
        <dbReference type="HAMAP-Rule" id="MF_01151"/>
    </source>
</evidence>
<comment type="similarity">
    <text evidence="1 3 4">Belongs to the GrpE family.</text>
</comment>
<dbReference type="HAMAP" id="MF_01151">
    <property type="entry name" value="GrpE"/>
    <property type="match status" value="1"/>
</dbReference>